<proteinExistence type="predicted"/>
<dbReference type="AlphaFoldDB" id="A0A7Z0END4"/>
<dbReference type="InterPro" id="IPR002734">
    <property type="entry name" value="RibDG_C"/>
</dbReference>
<dbReference type="PANTHER" id="PTHR38011">
    <property type="entry name" value="DIHYDROFOLATE REDUCTASE FAMILY PROTEIN (AFU_ORTHOLOGUE AFUA_8G06820)"/>
    <property type="match status" value="1"/>
</dbReference>
<name>A0A7Z0END4_9ACTN</name>
<gene>
    <name evidence="2" type="ORF">HNR10_003127</name>
</gene>
<dbReference type="GO" id="GO:0008703">
    <property type="term" value="F:5-amino-6-(5-phosphoribosylamino)uracil reductase activity"/>
    <property type="evidence" value="ECO:0007669"/>
    <property type="project" value="InterPro"/>
</dbReference>
<feature type="domain" description="Bacterial bifunctional deaminase-reductase C-terminal" evidence="1">
    <location>
        <begin position="87"/>
        <end position="176"/>
    </location>
</feature>
<protein>
    <submittedName>
        <fullName evidence="2">Dihydrofolate reductase</fullName>
    </submittedName>
</protein>
<accession>A0A7Z0END4</accession>
<keyword evidence="3" id="KW-1185">Reference proteome</keyword>
<dbReference type="InterPro" id="IPR050765">
    <property type="entry name" value="Riboflavin_Biosynth_HTPR"/>
</dbReference>
<evidence type="ECO:0000259" key="1">
    <source>
        <dbReference type="Pfam" id="PF01872"/>
    </source>
</evidence>
<dbReference type="GO" id="GO:0009231">
    <property type="term" value="P:riboflavin biosynthetic process"/>
    <property type="evidence" value="ECO:0007669"/>
    <property type="project" value="InterPro"/>
</dbReference>
<sequence>MRTVYNTATSLDGFIADQDNSLEWLFAVEEPEPGGGEGGSADDTEDATALGETEDFIAKAGAIVMGATTYEWIVEHEGGKPWPYSVPTWVLTHRELPRIEGDLRFASADTDQELRDLHASMVEAAGGRDVWVVGGGRLAADLARLGLLDEVVVSVAPVSLGGGAPLLDGRVRLRALEARLLGPFACLRYEVVHD</sequence>
<dbReference type="Gene3D" id="3.40.430.10">
    <property type="entry name" value="Dihydrofolate Reductase, subunit A"/>
    <property type="match status" value="1"/>
</dbReference>
<evidence type="ECO:0000313" key="2">
    <source>
        <dbReference type="EMBL" id="NYJ35246.1"/>
    </source>
</evidence>
<comment type="caution">
    <text evidence="2">The sequence shown here is derived from an EMBL/GenBank/DDBJ whole genome shotgun (WGS) entry which is preliminary data.</text>
</comment>
<dbReference type="Proteomes" id="UP000572051">
    <property type="component" value="Unassembled WGS sequence"/>
</dbReference>
<dbReference type="PANTHER" id="PTHR38011:SF11">
    <property type="entry name" value="2,5-DIAMINO-6-RIBOSYLAMINO-4(3H)-PYRIMIDINONE 5'-PHOSPHATE REDUCTASE"/>
    <property type="match status" value="1"/>
</dbReference>
<evidence type="ECO:0000313" key="3">
    <source>
        <dbReference type="Proteomes" id="UP000572051"/>
    </source>
</evidence>
<reference evidence="2 3" key="1">
    <citation type="submission" date="2020-07" db="EMBL/GenBank/DDBJ databases">
        <title>Sequencing the genomes of 1000 actinobacteria strains.</title>
        <authorList>
            <person name="Klenk H.-P."/>
        </authorList>
    </citation>
    <scope>NUCLEOTIDE SEQUENCE [LARGE SCALE GENOMIC DNA]</scope>
    <source>
        <strain evidence="2 3">DSM 44442</strain>
    </source>
</reference>
<dbReference type="InterPro" id="IPR024072">
    <property type="entry name" value="DHFR-like_dom_sf"/>
</dbReference>
<organism evidence="2 3">
    <name type="scientific">Nocardiopsis aegyptia</name>
    <dbReference type="NCBI Taxonomy" id="220378"/>
    <lineage>
        <taxon>Bacteria</taxon>
        <taxon>Bacillati</taxon>
        <taxon>Actinomycetota</taxon>
        <taxon>Actinomycetes</taxon>
        <taxon>Streptosporangiales</taxon>
        <taxon>Nocardiopsidaceae</taxon>
        <taxon>Nocardiopsis</taxon>
    </lineage>
</organism>
<dbReference type="Pfam" id="PF01872">
    <property type="entry name" value="RibD_C"/>
    <property type="match status" value="1"/>
</dbReference>
<dbReference type="SUPFAM" id="SSF53597">
    <property type="entry name" value="Dihydrofolate reductase-like"/>
    <property type="match status" value="1"/>
</dbReference>
<dbReference type="EMBL" id="JACCFS010000001">
    <property type="protein sequence ID" value="NYJ35246.1"/>
    <property type="molecule type" value="Genomic_DNA"/>
</dbReference>
<dbReference type="RefSeq" id="WP_179824300.1">
    <property type="nucleotide sequence ID" value="NZ_JACCFS010000001.1"/>
</dbReference>